<sequence>MLIEGSQNPQSTIERYTSVVGLISSAAFRQTVVGASKFETDTAAISKLLVFDTLRANAINDFDIAIEFVAGSSQDCLAAYRVISDQIEQRHARMLEQDVKLLQITIDEYRERSNQLQKWEDARLRVIHDTVPDPEVLKTDLGAIWNQTRENLRKLEATQALVAPTRFPPASEVFSNGPLTGNTVRLSALSGLGILVGVILIGLILEHVTSERRNPKP</sequence>
<dbReference type="EMBL" id="BSOW01000006">
    <property type="protein sequence ID" value="GLR85476.1"/>
    <property type="molecule type" value="Genomic_DNA"/>
</dbReference>
<evidence type="ECO:0000313" key="3">
    <source>
        <dbReference type="Proteomes" id="UP001156905"/>
    </source>
</evidence>
<keyword evidence="1" id="KW-0812">Transmembrane</keyword>
<comment type="caution">
    <text evidence="2">The sequence shown here is derived from an EMBL/GenBank/DDBJ whole genome shotgun (WGS) entry which is preliminary data.</text>
</comment>
<accession>A0ABQ6AZ24</accession>
<name>A0ABQ6AZ24_9BRAD</name>
<organism evidence="2 3">
    <name type="scientific">Bradyrhizobium iriomotense</name>
    <dbReference type="NCBI Taxonomy" id="441950"/>
    <lineage>
        <taxon>Bacteria</taxon>
        <taxon>Pseudomonadati</taxon>
        <taxon>Pseudomonadota</taxon>
        <taxon>Alphaproteobacteria</taxon>
        <taxon>Hyphomicrobiales</taxon>
        <taxon>Nitrobacteraceae</taxon>
        <taxon>Bradyrhizobium</taxon>
    </lineage>
</organism>
<reference evidence="3" key="1">
    <citation type="journal article" date="2019" name="Int. J. Syst. Evol. Microbiol.">
        <title>The Global Catalogue of Microorganisms (GCM) 10K type strain sequencing project: providing services to taxonomists for standard genome sequencing and annotation.</title>
        <authorList>
            <consortium name="The Broad Institute Genomics Platform"/>
            <consortium name="The Broad Institute Genome Sequencing Center for Infectious Disease"/>
            <person name="Wu L."/>
            <person name="Ma J."/>
        </authorList>
    </citation>
    <scope>NUCLEOTIDE SEQUENCE [LARGE SCALE GENOMIC DNA]</scope>
    <source>
        <strain evidence="3">NBRC 102520</strain>
    </source>
</reference>
<keyword evidence="1" id="KW-1133">Transmembrane helix</keyword>
<proteinExistence type="predicted"/>
<dbReference type="Proteomes" id="UP001156905">
    <property type="component" value="Unassembled WGS sequence"/>
</dbReference>
<keyword evidence="3" id="KW-1185">Reference proteome</keyword>
<feature type="transmembrane region" description="Helical" evidence="1">
    <location>
        <begin position="186"/>
        <end position="205"/>
    </location>
</feature>
<keyword evidence="1" id="KW-0472">Membrane</keyword>
<evidence type="ECO:0000256" key="1">
    <source>
        <dbReference type="SAM" id="Phobius"/>
    </source>
</evidence>
<protein>
    <submittedName>
        <fullName evidence="2">Uncharacterized protein</fullName>
    </submittedName>
</protein>
<evidence type="ECO:0000313" key="2">
    <source>
        <dbReference type="EMBL" id="GLR85476.1"/>
    </source>
</evidence>
<dbReference type="RefSeq" id="WP_284264727.1">
    <property type="nucleotide sequence ID" value="NZ_BSOW01000006.1"/>
</dbReference>
<gene>
    <name evidence="2" type="ORF">GCM10007857_21870</name>
</gene>